<dbReference type="InterPro" id="IPR014710">
    <property type="entry name" value="RmlC-like_jellyroll"/>
</dbReference>
<evidence type="ECO:0000256" key="1">
    <source>
        <dbReference type="ARBA" id="ARBA00008416"/>
    </source>
</evidence>
<dbReference type="AlphaFoldDB" id="A0AAD7XM71"/>
<feature type="binding site" evidence="2">
    <location>
        <position position="65"/>
    </location>
    <ligand>
        <name>Fe cation</name>
        <dbReference type="ChEBI" id="CHEBI:24875"/>
    </ligand>
</feature>
<name>A0AAD7XM71_9STRA</name>
<protein>
    <recommendedName>
        <fullName evidence="8">Pirin</fullName>
    </recommendedName>
</protein>
<dbReference type="InterPro" id="IPR008778">
    <property type="entry name" value="Pirin_C_dom"/>
</dbReference>
<dbReference type="PANTHER" id="PTHR43594:SF1">
    <property type="entry name" value="QUERCETIN 2,3-DIOXYGENASE PA2418-RELATED"/>
    <property type="match status" value="1"/>
</dbReference>
<dbReference type="Pfam" id="PF05726">
    <property type="entry name" value="Pirin_C"/>
    <property type="match status" value="1"/>
</dbReference>
<reference evidence="6" key="1">
    <citation type="submission" date="2023-01" db="EMBL/GenBank/DDBJ databases">
        <title>Metagenome sequencing of chrysophaentin producing Chrysophaeum taylorii.</title>
        <authorList>
            <person name="Davison J."/>
            <person name="Bewley C."/>
        </authorList>
    </citation>
    <scope>NUCLEOTIDE SEQUENCE</scope>
    <source>
        <strain evidence="6">NIES-1699</strain>
    </source>
</reference>
<feature type="domain" description="Pirin C-terminal" evidence="5">
    <location>
        <begin position="193"/>
        <end position="286"/>
    </location>
</feature>
<comment type="caution">
    <text evidence="6">The sequence shown here is derived from an EMBL/GenBank/DDBJ whole genome shotgun (WGS) entry which is preliminary data.</text>
</comment>
<organism evidence="6 7">
    <name type="scientific">Chrysophaeum taylorii</name>
    <dbReference type="NCBI Taxonomy" id="2483200"/>
    <lineage>
        <taxon>Eukaryota</taxon>
        <taxon>Sar</taxon>
        <taxon>Stramenopiles</taxon>
        <taxon>Ochrophyta</taxon>
        <taxon>Pelagophyceae</taxon>
        <taxon>Pelagomonadales</taxon>
        <taxon>Pelagomonadaceae</taxon>
        <taxon>Chrysophaeum</taxon>
    </lineage>
</organism>
<evidence type="ECO:0000313" key="6">
    <source>
        <dbReference type="EMBL" id="KAJ8601140.1"/>
    </source>
</evidence>
<dbReference type="Pfam" id="PF02678">
    <property type="entry name" value="Pirin"/>
    <property type="match status" value="1"/>
</dbReference>
<feature type="binding site" evidence="2">
    <location>
        <position position="111"/>
    </location>
    <ligand>
        <name>Fe cation</name>
        <dbReference type="ChEBI" id="CHEBI:24875"/>
    </ligand>
</feature>
<dbReference type="GO" id="GO:0046872">
    <property type="term" value="F:metal ion binding"/>
    <property type="evidence" value="ECO:0007669"/>
    <property type="project" value="UniProtKB-KW"/>
</dbReference>
<evidence type="ECO:0000256" key="3">
    <source>
        <dbReference type="RuleBase" id="RU003457"/>
    </source>
</evidence>
<dbReference type="Gene3D" id="2.60.120.10">
    <property type="entry name" value="Jelly Rolls"/>
    <property type="match status" value="2"/>
</dbReference>
<evidence type="ECO:0000313" key="7">
    <source>
        <dbReference type="Proteomes" id="UP001230188"/>
    </source>
</evidence>
<proteinExistence type="inferred from homology"/>
<evidence type="ECO:0000259" key="4">
    <source>
        <dbReference type="Pfam" id="PF02678"/>
    </source>
</evidence>
<evidence type="ECO:0000256" key="2">
    <source>
        <dbReference type="PIRSR" id="PIRSR006232-1"/>
    </source>
</evidence>
<dbReference type="InterPro" id="IPR012093">
    <property type="entry name" value="Pirin"/>
</dbReference>
<dbReference type="CDD" id="cd02909">
    <property type="entry name" value="cupin_pirin_N"/>
    <property type="match status" value="1"/>
</dbReference>
<dbReference type="InterPro" id="IPR053186">
    <property type="entry name" value="QDO-related"/>
</dbReference>
<comment type="cofactor">
    <cofactor evidence="2">
        <name>Fe cation</name>
        <dbReference type="ChEBI" id="CHEBI:24875"/>
    </cofactor>
    <text evidence="2">Binds 1 Fe cation per subunit.</text>
</comment>
<dbReference type="PIRSF" id="PIRSF006232">
    <property type="entry name" value="Pirin"/>
    <property type="match status" value="1"/>
</dbReference>
<evidence type="ECO:0000259" key="5">
    <source>
        <dbReference type="Pfam" id="PF05726"/>
    </source>
</evidence>
<dbReference type="PANTHER" id="PTHR43594">
    <property type="entry name" value="QUERCETIN 2,3-DIOXYGENASE"/>
    <property type="match status" value="1"/>
</dbReference>
<keyword evidence="2" id="KW-0408">Iron</keyword>
<feature type="domain" description="Pirin N-terminal" evidence="4">
    <location>
        <begin position="25"/>
        <end position="131"/>
    </location>
</feature>
<dbReference type="SUPFAM" id="SSF51182">
    <property type="entry name" value="RmlC-like cupins"/>
    <property type="match status" value="1"/>
</dbReference>
<comment type="similarity">
    <text evidence="1 3">Belongs to the pirin family.</text>
</comment>
<dbReference type="InterPro" id="IPR003829">
    <property type="entry name" value="Pirin_N_dom"/>
</dbReference>
<accession>A0AAD7XM71</accession>
<keyword evidence="7" id="KW-1185">Reference proteome</keyword>
<dbReference type="Proteomes" id="UP001230188">
    <property type="component" value="Unassembled WGS sequence"/>
</dbReference>
<dbReference type="InterPro" id="IPR011051">
    <property type="entry name" value="RmlC_Cupin_sf"/>
</dbReference>
<dbReference type="EMBL" id="JAQMWT010000447">
    <property type="protein sequence ID" value="KAJ8601140.1"/>
    <property type="molecule type" value="Genomic_DNA"/>
</dbReference>
<evidence type="ECO:0008006" key="8">
    <source>
        <dbReference type="Google" id="ProtNLM"/>
    </source>
</evidence>
<keyword evidence="2" id="KW-0479">Metal-binding</keyword>
<feature type="binding site" evidence="2">
    <location>
        <position position="67"/>
    </location>
    <ligand>
        <name>Fe cation</name>
        <dbReference type="ChEBI" id="CHEBI:24875"/>
    </ligand>
</feature>
<gene>
    <name evidence="6" type="ORF">CTAYLR_008485</name>
</gene>
<dbReference type="CDD" id="cd02247">
    <property type="entry name" value="cupin_pirin_C"/>
    <property type="match status" value="1"/>
</dbReference>
<feature type="binding site" evidence="2">
    <location>
        <position position="109"/>
    </location>
    <ligand>
        <name>Fe cation</name>
        <dbReference type="ChEBI" id="CHEBI:24875"/>
    </ligand>
</feature>
<sequence length="286" mass="31625">MECRPKSVKEVFPAQRPHWVGDGFHVFPVFGRKAFTNEISPLLMFDYAPPKKFPATKAQLGVGQHPHRGQETVTLALQGEIEHADSAGHRDVIGRGDVQWMTAARGVIHEEFHSRSFAARGGVMEMCQLWVNLPKASKMSPPRYQPILDSQIPRVEFDGGYVRVIAGSHNQVEGPAMTYSPVDLFHVVVVGDREVKVRLDSPEKHNALLFVARGTLTVGDNTIGESQVALMRRDGNAIEFACSPKAQIILMGGLPLDEPIAARGPFVMNTKDELIQANDDFYAGRF</sequence>